<keyword evidence="3" id="KW-1185">Reference proteome</keyword>
<dbReference type="Proteomes" id="UP000594638">
    <property type="component" value="Unassembled WGS sequence"/>
</dbReference>
<dbReference type="PANTHER" id="PTHR34191">
    <property type="entry name" value="LATE EMBRYOGENESIS ABUNDANT PROTEIN (LEA) FAMILY PROTEIN"/>
    <property type="match status" value="1"/>
</dbReference>
<protein>
    <recommendedName>
        <fullName evidence="4">Stress-induced protein KIN2-like</fullName>
    </recommendedName>
</protein>
<reference evidence="2 3" key="1">
    <citation type="submission" date="2019-12" db="EMBL/GenBank/DDBJ databases">
        <authorList>
            <person name="Alioto T."/>
            <person name="Alioto T."/>
            <person name="Gomez Garrido J."/>
        </authorList>
    </citation>
    <scope>NUCLEOTIDE SEQUENCE [LARGE SCALE GENOMIC DNA]</scope>
</reference>
<dbReference type="AlphaFoldDB" id="A0A8S0Q2Q3"/>
<feature type="region of interest" description="Disordered" evidence="1">
    <location>
        <begin position="41"/>
        <end position="72"/>
    </location>
</feature>
<evidence type="ECO:0000313" key="2">
    <source>
        <dbReference type="EMBL" id="CAA2960270.1"/>
    </source>
</evidence>
<comment type="caution">
    <text evidence="2">The sequence shown here is derived from an EMBL/GenBank/DDBJ whole genome shotgun (WGS) entry which is preliminary data.</text>
</comment>
<dbReference type="PANTHER" id="PTHR34191:SF30">
    <property type="entry name" value="STRESS-INDUCED PROTEIN KIN2-LIKE"/>
    <property type="match status" value="1"/>
</dbReference>
<feature type="compositionally biased region" description="Low complexity" evidence="1">
    <location>
        <begin position="49"/>
        <end position="64"/>
    </location>
</feature>
<evidence type="ECO:0000256" key="1">
    <source>
        <dbReference type="SAM" id="MobiDB-lite"/>
    </source>
</evidence>
<sequence length="72" mass="7850">MVSLLSRGVSSEFAFIHTRKLKYLKSKEKSSQVMDKISNTAQSAKDSMQEAGQQMKAKAQGAADAVKDSVNK</sequence>
<evidence type="ECO:0008006" key="4">
    <source>
        <dbReference type="Google" id="ProtNLM"/>
    </source>
</evidence>
<evidence type="ECO:0000313" key="3">
    <source>
        <dbReference type="Proteomes" id="UP000594638"/>
    </source>
</evidence>
<dbReference type="Gramene" id="OE9A016352T1">
    <property type="protein sequence ID" value="OE9A016352C1"/>
    <property type="gene ID" value="OE9A016352"/>
</dbReference>
<organism evidence="2 3">
    <name type="scientific">Olea europaea subsp. europaea</name>
    <dbReference type="NCBI Taxonomy" id="158383"/>
    <lineage>
        <taxon>Eukaryota</taxon>
        <taxon>Viridiplantae</taxon>
        <taxon>Streptophyta</taxon>
        <taxon>Embryophyta</taxon>
        <taxon>Tracheophyta</taxon>
        <taxon>Spermatophyta</taxon>
        <taxon>Magnoliopsida</taxon>
        <taxon>eudicotyledons</taxon>
        <taxon>Gunneridae</taxon>
        <taxon>Pentapetalae</taxon>
        <taxon>asterids</taxon>
        <taxon>lamiids</taxon>
        <taxon>Lamiales</taxon>
        <taxon>Oleaceae</taxon>
        <taxon>Oleeae</taxon>
        <taxon>Olea</taxon>
    </lineage>
</organism>
<gene>
    <name evidence="2" type="ORF">OLEA9_A016352</name>
</gene>
<accession>A0A8S0Q2Q3</accession>
<dbReference type="InterPro" id="IPR039624">
    <property type="entry name" value="LEA1/2/D7/KIN2"/>
</dbReference>
<name>A0A8S0Q2Q3_OLEEU</name>
<dbReference type="EMBL" id="CACTIH010000380">
    <property type="protein sequence ID" value="CAA2960270.1"/>
    <property type="molecule type" value="Genomic_DNA"/>
</dbReference>
<proteinExistence type="predicted"/>